<dbReference type="EMBL" id="JACJQH010000021">
    <property type="protein sequence ID" value="MBD2196838.1"/>
    <property type="molecule type" value="Genomic_DNA"/>
</dbReference>
<evidence type="ECO:0000313" key="1">
    <source>
        <dbReference type="EMBL" id="MBD2196838.1"/>
    </source>
</evidence>
<organism evidence="1 2">
    <name type="scientific">Calothrix parietina FACHB-288</name>
    <dbReference type="NCBI Taxonomy" id="2692896"/>
    <lineage>
        <taxon>Bacteria</taxon>
        <taxon>Bacillati</taxon>
        <taxon>Cyanobacteriota</taxon>
        <taxon>Cyanophyceae</taxon>
        <taxon>Nostocales</taxon>
        <taxon>Calotrichaceae</taxon>
        <taxon>Calothrix</taxon>
    </lineage>
</organism>
<dbReference type="Proteomes" id="UP000658514">
    <property type="component" value="Unassembled WGS sequence"/>
</dbReference>
<evidence type="ECO:0000313" key="2">
    <source>
        <dbReference type="Proteomes" id="UP000658514"/>
    </source>
</evidence>
<reference evidence="1 2" key="1">
    <citation type="journal article" date="2020" name="ISME J.">
        <title>Comparative genomics reveals insights into cyanobacterial evolution and habitat adaptation.</title>
        <authorList>
            <person name="Chen M.Y."/>
            <person name="Teng W.K."/>
            <person name="Zhao L."/>
            <person name="Hu C.X."/>
            <person name="Zhou Y.K."/>
            <person name="Han B.P."/>
            <person name="Song L.R."/>
            <person name="Shu W.S."/>
        </authorList>
    </citation>
    <scope>NUCLEOTIDE SEQUENCE [LARGE SCALE GENOMIC DNA]</scope>
    <source>
        <strain evidence="1 2">FACHB-288</strain>
    </source>
</reference>
<keyword evidence="2" id="KW-1185">Reference proteome</keyword>
<dbReference type="RefSeq" id="WP_190542733.1">
    <property type="nucleotide sequence ID" value="NZ_CAWPNO010000053.1"/>
</dbReference>
<protein>
    <submittedName>
        <fullName evidence="1">Uncharacterized protein</fullName>
    </submittedName>
</protein>
<name>A0ABR8ABZ8_9CYAN</name>
<sequence>MEPVAASELKLNKLYKVEFLNGSKLIVSFAGFKGGRYYFFNETGQQFSIADNTIKHLRFYK</sequence>
<comment type="caution">
    <text evidence="1">The sequence shown here is derived from an EMBL/GenBank/DDBJ whole genome shotgun (WGS) entry which is preliminary data.</text>
</comment>
<proteinExistence type="predicted"/>
<accession>A0ABR8ABZ8</accession>
<gene>
    <name evidence="1" type="ORF">H6G24_15225</name>
</gene>